<organism evidence="4 5">
    <name type="scientific">Bowdeniella nasicola</name>
    <dbReference type="NCBI Taxonomy" id="208480"/>
    <lineage>
        <taxon>Bacteria</taxon>
        <taxon>Bacillati</taxon>
        <taxon>Actinomycetota</taxon>
        <taxon>Actinomycetes</taxon>
        <taxon>Actinomycetales</taxon>
        <taxon>Actinomycetaceae</taxon>
        <taxon>Bowdeniella</taxon>
    </lineage>
</organism>
<dbReference type="GO" id="GO:0003841">
    <property type="term" value="F:1-acylglycerol-3-phosphate O-acyltransferase activity"/>
    <property type="evidence" value="ECO:0007669"/>
    <property type="project" value="TreeGrafter"/>
</dbReference>
<dbReference type="STRING" id="208480.SAMN02910418_01853"/>
<keyword evidence="1" id="KW-0808">Transferase</keyword>
<keyword evidence="5" id="KW-1185">Reference proteome</keyword>
<evidence type="ECO:0000313" key="4">
    <source>
        <dbReference type="EMBL" id="OKL54681.1"/>
    </source>
</evidence>
<dbReference type="EMBL" id="MQVR01000010">
    <property type="protein sequence ID" value="OKL54681.1"/>
    <property type="molecule type" value="Genomic_DNA"/>
</dbReference>
<dbReference type="Proteomes" id="UP000185628">
    <property type="component" value="Unassembled WGS sequence"/>
</dbReference>
<keyword evidence="2" id="KW-0012">Acyltransferase</keyword>
<name>A0A1Q5Q4G5_9ACTO</name>
<dbReference type="PANTHER" id="PTHR10434:SF55">
    <property type="entry name" value="POSSIBLE ACYLTRANSFERASE"/>
    <property type="match status" value="1"/>
</dbReference>
<dbReference type="SMART" id="SM00563">
    <property type="entry name" value="PlsC"/>
    <property type="match status" value="1"/>
</dbReference>
<sequence>MSFGRTYPPMYRFIEGIARPLMALYTEPRWSGEDNLPREGGFIAVSNHVTNMDALTFAHFLVAQQIPVKFLAKSELFRIPVVGRMIGAAHQIEVKRGTRDVSSALDQARRALRAGECVGIFPEGTLTRDPDMWPMKAKTGTARLALETGVPVIPVAQWGTQELLERYGAKPKLGINHPVYVSALPAVDLDDLRGQPMTGEIAREAMRRIMADLTAGVAELRGEEPPEHIWDMAIDGDPRPKK</sequence>
<dbReference type="SUPFAM" id="SSF69593">
    <property type="entry name" value="Glycerol-3-phosphate (1)-acyltransferase"/>
    <property type="match status" value="1"/>
</dbReference>
<dbReference type="GO" id="GO:0006654">
    <property type="term" value="P:phosphatidic acid biosynthetic process"/>
    <property type="evidence" value="ECO:0007669"/>
    <property type="project" value="TreeGrafter"/>
</dbReference>
<evidence type="ECO:0000259" key="3">
    <source>
        <dbReference type="SMART" id="SM00563"/>
    </source>
</evidence>
<feature type="domain" description="Phospholipid/glycerol acyltransferase" evidence="3">
    <location>
        <begin position="42"/>
        <end position="160"/>
    </location>
</feature>
<evidence type="ECO:0000313" key="5">
    <source>
        <dbReference type="Proteomes" id="UP000185628"/>
    </source>
</evidence>
<dbReference type="Pfam" id="PF01553">
    <property type="entry name" value="Acyltransferase"/>
    <property type="match status" value="1"/>
</dbReference>
<dbReference type="AlphaFoldDB" id="A0A1Q5Q4G5"/>
<dbReference type="CDD" id="cd07989">
    <property type="entry name" value="LPLAT_AGPAT-like"/>
    <property type="match status" value="1"/>
</dbReference>
<accession>A0A1Q5Q4G5</accession>
<comment type="caution">
    <text evidence="4">The sequence shown here is derived from an EMBL/GenBank/DDBJ whole genome shotgun (WGS) entry which is preliminary data.</text>
</comment>
<protein>
    <recommendedName>
        <fullName evidence="3">Phospholipid/glycerol acyltransferase domain-containing protein</fullName>
    </recommendedName>
</protein>
<dbReference type="InterPro" id="IPR002123">
    <property type="entry name" value="Plipid/glycerol_acylTrfase"/>
</dbReference>
<evidence type="ECO:0000256" key="1">
    <source>
        <dbReference type="ARBA" id="ARBA00022679"/>
    </source>
</evidence>
<reference evidence="5" key="1">
    <citation type="submission" date="2016-12" db="EMBL/GenBank/DDBJ databases">
        <authorList>
            <person name="Meng X."/>
        </authorList>
    </citation>
    <scope>NUCLEOTIDE SEQUENCE [LARGE SCALE GENOMIC DNA]</scope>
    <source>
        <strain evidence="5">DSM 19116</strain>
    </source>
</reference>
<gene>
    <name evidence="4" type="ORF">BSZ39_02890</name>
</gene>
<dbReference type="PANTHER" id="PTHR10434">
    <property type="entry name" value="1-ACYL-SN-GLYCEROL-3-PHOSPHATE ACYLTRANSFERASE"/>
    <property type="match status" value="1"/>
</dbReference>
<dbReference type="GO" id="GO:0005886">
    <property type="term" value="C:plasma membrane"/>
    <property type="evidence" value="ECO:0007669"/>
    <property type="project" value="TreeGrafter"/>
</dbReference>
<proteinExistence type="predicted"/>
<evidence type="ECO:0000256" key="2">
    <source>
        <dbReference type="ARBA" id="ARBA00023315"/>
    </source>
</evidence>